<dbReference type="GO" id="GO:0046872">
    <property type="term" value="F:metal ion binding"/>
    <property type="evidence" value="ECO:0007669"/>
    <property type="project" value="UniProtKB-KW"/>
</dbReference>
<dbReference type="InterPro" id="IPR032466">
    <property type="entry name" value="Metal_Hydrolase"/>
</dbReference>
<dbReference type="SUPFAM" id="SSF51556">
    <property type="entry name" value="Metallo-dependent hydrolases"/>
    <property type="match status" value="1"/>
</dbReference>
<comment type="caution">
    <text evidence="9">The sequence shown here is derived from an EMBL/GenBank/DDBJ whole genome shotgun (WGS) entry which is preliminary data.</text>
</comment>
<protein>
    <submittedName>
        <fullName evidence="9">Adenosine deaminase like</fullName>
    </submittedName>
</protein>
<dbReference type="Pfam" id="PF00962">
    <property type="entry name" value="A_deaminase"/>
    <property type="match status" value="1"/>
</dbReference>
<evidence type="ECO:0000256" key="4">
    <source>
        <dbReference type="ARBA" id="ARBA00022801"/>
    </source>
</evidence>
<keyword evidence="3" id="KW-0479">Metal-binding</keyword>
<evidence type="ECO:0000256" key="2">
    <source>
        <dbReference type="ARBA" id="ARBA00006676"/>
    </source>
</evidence>
<proteinExistence type="inferred from homology"/>
<dbReference type="AlphaFoldDB" id="A0A834BGG3"/>
<dbReference type="GO" id="GO:0006154">
    <property type="term" value="P:adenosine catabolic process"/>
    <property type="evidence" value="ECO:0007669"/>
    <property type="project" value="TreeGrafter"/>
</dbReference>
<reference evidence="9 10" key="1">
    <citation type="journal article" date="2020" name="Nature">
        <title>Six reference-quality genomes reveal evolution of bat adaptations.</title>
        <authorList>
            <person name="Jebb D."/>
            <person name="Huang Z."/>
            <person name="Pippel M."/>
            <person name="Hughes G.M."/>
            <person name="Lavrichenko K."/>
            <person name="Devanna P."/>
            <person name="Winkler S."/>
            <person name="Jermiin L.S."/>
            <person name="Skirmuntt E.C."/>
            <person name="Katzourakis A."/>
            <person name="Burkitt-Gray L."/>
            <person name="Ray D.A."/>
            <person name="Sullivan K.A.M."/>
            <person name="Roscito J.G."/>
            <person name="Kirilenko B.M."/>
            <person name="Davalos L.M."/>
            <person name="Corthals A.P."/>
            <person name="Power M.L."/>
            <person name="Jones G."/>
            <person name="Ransome R.D."/>
            <person name="Dechmann D.K.N."/>
            <person name="Locatelli A.G."/>
            <person name="Puechmaille S.J."/>
            <person name="Fedrigo O."/>
            <person name="Jarvis E.D."/>
            <person name="Hiller M."/>
            <person name="Vernes S.C."/>
            <person name="Myers E.W."/>
            <person name="Teeling E.C."/>
        </authorList>
    </citation>
    <scope>NUCLEOTIDE SEQUENCE [LARGE SCALE GENOMIC DNA]</scope>
    <source>
        <strain evidence="9">Bat1K_MPI-CBG_1</strain>
    </source>
</reference>
<dbReference type="InterPro" id="IPR001365">
    <property type="entry name" value="A_deaminase_dom"/>
</dbReference>
<dbReference type="PANTHER" id="PTHR11409:SF42">
    <property type="entry name" value="ADENOSINE DEAMINASE-LIKE PROTEIN"/>
    <property type="match status" value="1"/>
</dbReference>
<evidence type="ECO:0000256" key="5">
    <source>
        <dbReference type="ARBA" id="ARBA00022833"/>
    </source>
</evidence>
<keyword evidence="5" id="KW-0862">Zinc</keyword>
<comment type="cofactor">
    <cofactor evidence="1">
        <name>Zn(2+)</name>
        <dbReference type="ChEBI" id="CHEBI:29105"/>
    </cofactor>
</comment>
<feature type="domain" description="Adenosine deaminase" evidence="8">
    <location>
        <begin position="2"/>
        <end position="143"/>
    </location>
</feature>
<keyword evidence="4" id="KW-0378">Hydrolase</keyword>
<name>A0A834BGG3_9CHIR</name>
<gene>
    <name evidence="9" type="ORF">HJG60_000277</name>
</gene>
<evidence type="ECO:0000256" key="1">
    <source>
        <dbReference type="ARBA" id="ARBA00001947"/>
    </source>
</evidence>
<dbReference type="InterPro" id="IPR006330">
    <property type="entry name" value="Ado/ade_deaminase"/>
</dbReference>
<keyword evidence="6" id="KW-0546">Nucleotide metabolism</keyword>
<dbReference type="GO" id="GO:0009117">
    <property type="term" value="P:nucleotide metabolic process"/>
    <property type="evidence" value="ECO:0007669"/>
    <property type="project" value="UniProtKB-KW"/>
</dbReference>
<comment type="catalytic activity">
    <reaction evidence="7">
        <text>N(6)-methyl-AMP + H2O + H(+) = IMP + methylamine</text>
        <dbReference type="Rhea" id="RHEA:16001"/>
        <dbReference type="ChEBI" id="CHEBI:15377"/>
        <dbReference type="ChEBI" id="CHEBI:15378"/>
        <dbReference type="ChEBI" id="CHEBI:58053"/>
        <dbReference type="ChEBI" id="CHEBI:59338"/>
        <dbReference type="ChEBI" id="CHEBI:144842"/>
    </reaction>
    <physiologicalReaction direction="left-to-right" evidence="7">
        <dbReference type="Rhea" id="RHEA:16002"/>
    </physiologicalReaction>
</comment>
<dbReference type="Gene3D" id="3.20.20.140">
    <property type="entry name" value="Metal-dependent hydrolases"/>
    <property type="match status" value="1"/>
</dbReference>
<dbReference type="GO" id="GO:0046103">
    <property type="term" value="P:inosine biosynthetic process"/>
    <property type="evidence" value="ECO:0007669"/>
    <property type="project" value="TreeGrafter"/>
</dbReference>
<dbReference type="Proteomes" id="UP000664940">
    <property type="component" value="Unassembled WGS sequence"/>
</dbReference>
<sequence length="148" mass="16438">MFQIIHQLTTSPEDILMVTKDVIKEFADDGVKYLELRSTPRVENTTGMTKKTYVESVLEGIKQSKQDLDIDVRYLISVDRRGGPSVAKETVKLAEEFFLSTEDTVLGLDLSGDPTAGQAKDFLEPLLEAKKAGLKLALHLSEVNNIVK</sequence>
<organism evidence="9 10">
    <name type="scientific">Phyllostomus discolor</name>
    <name type="common">pale spear-nosed bat</name>
    <dbReference type="NCBI Taxonomy" id="89673"/>
    <lineage>
        <taxon>Eukaryota</taxon>
        <taxon>Metazoa</taxon>
        <taxon>Chordata</taxon>
        <taxon>Craniata</taxon>
        <taxon>Vertebrata</taxon>
        <taxon>Euteleostomi</taxon>
        <taxon>Mammalia</taxon>
        <taxon>Eutheria</taxon>
        <taxon>Laurasiatheria</taxon>
        <taxon>Chiroptera</taxon>
        <taxon>Yangochiroptera</taxon>
        <taxon>Phyllostomidae</taxon>
        <taxon>Phyllostominae</taxon>
        <taxon>Phyllostomus</taxon>
    </lineage>
</organism>
<comment type="similarity">
    <text evidence="2">Belongs to the metallo-dependent hydrolases superfamily. Adenosine and AMP deaminases family.</text>
</comment>
<dbReference type="GO" id="GO:0004000">
    <property type="term" value="F:adenosine deaminase activity"/>
    <property type="evidence" value="ECO:0007669"/>
    <property type="project" value="TreeGrafter"/>
</dbReference>
<accession>A0A834BGG3</accession>
<evidence type="ECO:0000256" key="3">
    <source>
        <dbReference type="ARBA" id="ARBA00022723"/>
    </source>
</evidence>
<evidence type="ECO:0000313" key="10">
    <source>
        <dbReference type="Proteomes" id="UP000664940"/>
    </source>
</evidence>
<evidence type="ECO:0000256" key="7">
    <source>
        <dbReference type="ARBA" id="ARBA00048787"/>
    </source>
</evidence>
<evidence type="ECO:0000313" key="9">
    <source>
        <dbReference type="EMBL" id="KAF6128549.1"/>
    </source>
</evidence>
<dbReference type="EMBL" id="JABVXQ010000001">
    <property type="protein sequence ID" value="KAF6128549.1"/>
    <property type="molecule type" value="Genomic_DNA"/>
</dbReference>
<evidence type="ECO:0000259" key="8">
    <source>
        <dbReference type="Pfam" id="PF00962"/>
    </source>
</evidence>
<dbReference type="PANTHER" id="PTHR11409">
    <property type="entry name" value="ADENOSINE DEAMINASE"/>
    <property type="match status" value="1"/>
</dbReference>
<evidence type="ECO:0000256" key="6">
    <source>
        <dbReference type="ARBA" id="ARBA00023080"/>
    </source>
</evidence>